<sequence>MSLRGSSCALPSLKDPLRLYFDQGQRRQRFTTVQCSASLCCIDESRLQPCCSSMHTMYTRDLICISAQRPHGPEIYFQFLEHLQYQADSQDNGEHPNGVLVRTLYSGLEVLTQIWSSDGHITLLSQLFNESTAFPQLTIPASERHRPMNEPLNARGGTDQAGETTIPDVAGQHSPTHFRRPSLFLSPL</sequence>
<keyword evidence="3" id="KW-1185">Reference proteome</keyword>
<dbReference type="GeneID" id="98164496"/>
<evidence type="ECO:0000256" key="1">
    <source>
        <dbReference type="SAM" id="MobiDB-lite"/>
    </source>
</evidence>
<evidence type="ECO:0000313" key="2">
    <source>
        <dbReference type="EMBL" id="KAL2853155.1"/>
    </source>
</evidence>
<evidence type="ECO:0000313" key="3">
    <source>
        <dbReference type="Proteomes" id="UP001610444"/>
    </source>
</evidence>
<organism evidence="2 3">
    <name type="scientific">Aspergillus pseudodeflectus</name>
    <dbReference type="NCBI Taxonomy" id="176178"/>
    <lineage>
        <taxon>Eukaryota</taxon>
        <taxon>Fungi</taxon>
        <taxon>Dikarya</taxon>
        <taxon>Ascomycota</taxon>
        <taxon>Pezizomycotina</taxon>
        <taxon>Eurotiomycetes</taxon>
        <taxon>Eurotiomycetidae</taxon>
        <taxon>Eurotiales</taxon>
        <taxon>Aspergillaceae</taxon>
        <taxon>Aspergillus</taxon>
        <taxon>Aspergillus subgen. Nidulantes</taxon>
    </lineage>
</organism>
<dbReference type="RefSeq" id="XP_070900796.1">
    <property type="nucleotide sequence ID" value="XM_071049332.1"/>
</dbReference>
<comment type="caution">
    <text evidence="2">The sequence shown here is derived from an EMBL/GenBank/DDBJ whole genome shotgun (WGS) entry which is preliminary data.</text>
</comment>
<dbReference type="EMBL" id="JBFXLR010000014">
    <property type="protein sequence ID" value="KAL2853155.1"/>
    <property type="molecule type" value="Genomic_DNA"/>
</dbReference>
<reference evidence="2 3" key="1">
    <citation type="submission" date="2024-07" db="EMBL/GenBank/DDBJ databases">
        <title>Section-level genome sequencing and comparative genomics of Aspergillus sections Usti and Cavernicolus.</title>
        <authorList>
            <consortium name="Lawrence Berkeley National Laboratory"/>
            <person name="Nybo J.L."/>
            <person name="Vesth T.C."/>
            <person name="Theobald S."/>
            <person name="Frisvad J.C."/>
            <person name="Larsen T.O."/>
            <person name="Kjaerboelling I."/>
            <person name="Rothschild-Mancinelli K."/>
            <person name="Lyhne E.K."/>
            <person name="Kogle M.E."/>
            <person name="Barry K."/>
            <person name="Clum A."/>
            <person name="Na H."/>
            <person name="Ledsgaard L."/>
            <person name="Lin J."/>
            <person name="Lipzen A."/>
            <person name="Kuo A."/>
            <person name="Riley R."/>
            <person name="Mondo S."/>
            <person name="LaButti K."/>
            <person name="Haridas S."/>
            <person name="Pangalinan J."/>
            <person name="Salamov A.A."/>
            <person name="Simmons B.A."/>
            <person name="Magnuson J.K."/>
            <person name="Chen J."/>
            <person name="Drula E."/>
            <person name="Henrissat B."/>
            <person name="Wiebenga A."/>
            <person name="Lubbers R.J."/>
            <person name="Gomes A.C."/>
            <person name="Macurrencykelacurrency M.R."/>
            <person name="Stajich J."/>
            <person name="Grigoriev I.V."/>
            <person name="Mortensen U.H."/>
            <person name="De vries R.P."/>
            <person name="Baker S.E."/>
            <person name="Andersen M.R."/>
        </authorList>
    </citation>
    <scope>NUCLEOTIDE SEQUENCE [LARGE SCALE GENOMIC DNA]</scope>
    <source>
        <strain evidence="2 3">CBS 756.74</strain>
    </source>
</reference>
<protein>
    <submittedName>
        <fullName evidence="2">Uncharacterized protein</fullName>
    </submittedName>
</protein>
<dbReference type="Proteomes" id="UP001610444">
    <property type="component" value="Unassembled WGS sequence"/>
</dbReference>
<name>A0ABR4KLJ8_9EURO</name>
<gene>
    <name evidence="2" type="ORF">BJX68DRAFT_52556</name>
</gene>
<accession>A0ABR4KLJ8</accession>
<feature type="region of interest" description="Disordered" evidence="1">
    <location>
        <begin position="152"/>
        <end position="188"/>
    </location>
</feature>
<proteinExistence type="predicted"/>